<name>R4XC29_TAPDE</name>
<proteinExistence type="predicted"/>
<dbReference type="VEuPathDB" id="FungiDB:TAPDE_001830"/>
<feature type="compositionally biased region" description="Polar residues" evidence="1">
    <location>
        <begin position="91"/>
        <end position="100"/>
    </location>
</feature>
<dbReference type="PANTHER" id="PTHR28186">
    <property type="entry name" value="MEIOTICALLY UP-REGULATED GENE 9 PROTEIN"/>
    <property type="match status" value="1"/>
</dbReference>
<accession>R4XC29</accession>
<dbReference type="Pfam" id="PF10295">
    <property type="entry name" value="DUF2406"/>
    <property type="match status" value="1"/>
</dbReference>
<evidence type="ECO:0000313" key="3">
    <source>
        <dbReference type="Proteomes" id="UP000013776"/>
    </source>
</evidence>
<feature type="compositionally biased region" description="Polar residues" evidence="1">
    <location>
        <begin position="157"/>
        <end position="171"/>
    </location>
</feature>
<evidence type="ECO:0000256" key="1">
    <source>
        <dbReference type="SAM" id="MobiDB-lite"/>
    </source>
</evidence>
<reference evidence="2 3" key="1">
    <citation type="journal article" date="2013" name="MBio">
        <title>Genome sequencing of the plant pathogen Taphrina deformans, the causal agent of peach leaf curl.</title>
        <authorList>
            <person name="Cisse O.H."/>
            <person name="Almeida J.M.G.C.F."/>
            <person name="Fonseca A."/>
            <person name="Kumar A.A."/>
            <person name="Salojaervi J."/>
            <person name="Overmyer K."/>
            <person name="Hauser P.M."/>
            <person name="Pagni M."/>
        </authorList>
    </citation>
    <scope>NUCLEOTIDE SEQUENCE [LARGE SCALE GENOMIC DNA]</scope>
    <source>
        <strain evidence="3">PYCC 5710 / ATCC 11124 / CBS 356.35 / IMI 108563 / JCM 9778 / NBRC 8474</strain>
    </source>
</reference>
<feature type="region of interest" description="Disordered" evidence="1">
    <location>
        <begin position="84"/>
        <end position="211"/>
    </location>
</feature>
<organism evidence="2 3">
    <name type="scientific">Taphrina deformans (strain PYCC 5710 / ATCC 11124 / CBS 356.35 / IMI 108563 / JCM 9778 / NBRC 8474)</name>
    <name type="common">Peach leaf curl fungus</name>
    <name type="synonym">Lalaria deformans</name>
    <dbReference type="NCBI Taxonomy" id="1097556"/>
    <lineage>
        <taxon>Eukaryota</taxon>
        <taxon>Fungi</taxon>
        <taxon>Dikarya</taxon>
        <taxon>Ascomycota</taxon>
        <taxon>Taphrinomycotina</taxon>
        <taxon>Taphrinomycetes</taxon>
        <taxon>Taphrinales</taxon>
        <taxon>Taphrinaceae</taxon>
        <taxon>Taphrina</taxon>
    </lineage>
</organism>
<feature type="compositionally biased region" description="Polar residues" evidence="1">
    <location>
        <begin position="108"/>
        <end position="117"/>
    </location>
</feature>
<protein>
    <submittedName>
        <fullName evidence="2">Uncharacterized protein</fullName>
    </submittedName>
</protein>
<keyword evidence="3" id="KW-1185">Reference proteome</keyword>
<comment type="caution">
    <text evidence="2">The sequence shown here is derived from an EMBL/GenBank/DDBJ whole genome shotgun (WGS) entry which is preliminary data.</text>
</comment>
<dbReference type="InterPro" id="IPR018809">
    <property type="entry name" value="DUF2406"/>
</dbReference>
<evidence type="ECO:0000313" key="2">
    <source>
        <dbReference type="EMBL" id="CCG81936.1"/>
    </source>
</evidence>
<dbReference type="EMBL" id="CAHR02000063">
    <property type="protein sequence ID" value="CCG81936.1"/>
    <property type="molecule type" value="Genomic_DNA"/>
</dbReference>
<dbReference type="OrthoDB" id="5330253at2759"/>
<dbReference type="PANTHER" id="PTHR28186:SF1">
    <property type="entry name" value="MEIOTICALLY UP-REGULATED GENE 9 PROTEIN"/>
    <property type="match status" value="1"/>
</dbReference>
<sequence>MPPMPGNEKANPNIAMNEANGFEQWQGMAIDYTPYLSKDVYGHPIAEPDLSNPTRSRHERPLDTIRAFEAAAYGKEYTVGGDAASEMGLQRGNSRQSLAQYDNRRPFNRNSSTSGNGNMPRHYSYGNMQDQFEDDGASEIQGGPSRETPLTPRAYNEHQQPSASSWETRNQGYAPPQKLTYQTPPTPPQDNKSSEKKKSWGKRLSFGKNKA</sequence>
<dbReference type="eggNOG" id="ENOG502RXHE">
    <property type="taxonomic scope" value="Eukaryota"/>
</dbReference>
<gene>
    <name evidence="2" type="ORF">TAPDE_001830</name>
</gene>
<dbReference type="AlphaFoldDB" id="R4XC29"/>
<dbReference type="Proteomes" id="UP000013776">
    <property type="component" value="Unassembled WGS sequence"/>
</dbReference>